<dbReference type="STRING" id="400727.A0A2T7P4B1"/>
<dbReference type="InterPro" id="IPR047115">
    <property type="entry name" value="ARSB"/>
</dbReference>
<evidence type="ECO:0000256" key="6">
    <source>
        <dbReference type="ARBA" id="ARBA00023180"/>
    </source>
</evidence>
<evidence type="ECO:0000256" key="1">
    <source>
        <dbReference type="ARBA" id="ARBA00001913"/>
    </source>
</evidence>
<feature type="compositionally biased region" description="Basic and acidic residues" evidence="7">
    <location>
        <begin position="21"/>
        <end position="33"/>
    </location>
</feature>
<keyword evidence="3" id="KW-0479">Metal-binding</keyword>
<evidence type="ECO:0000256" key="3">
    <source>
        <dbReference type="ARBA" id="ARBA00022723"/>
    </source>
</evidence>
<evidence type="ECO:0000256" key="7">
    <source>
        <dbReference type="SAM" id="MobiDB-lite"/>
    </source>
</evidence>
<protein>
    <recommendedName>
        <fullName evidence="8">Sulfatase N-terminal domain-containing protein</fullName>
    </recommendedName>
</protein>
<evidence type="ECO:0000256" key="4">
    <source>
        <dbReference type="ARBA" id="ARBA00022801"/>
    </source>
</evidence>
<dbReference type="InterPro" id="IPR024607">
    <property type="entry name" value="Sulfatase_CS"/>
</dbReference>
<dbReference type="GO" id="GO:0008484">
    <property type="term" value="F:sulfuric ester hydrolase activity"/>
    <property type="evidence" value="ECO:0007669"/>
    <property type="project" value="InterPro"/>
</dbReference>
<dbReference type="OrthoDB" id="103349at2759"/>
<keyword evidence="5" id="KW-0106">Calcium</keyword>
<evidence type="ECO:0000313" key="10">
    <source>
        <dbReference type="Proteomes" id="UP000245119"/>
    </source>
</evidence>
<evidence type="ECO:0000256" key="5">
    <source>
        <dbReference type="ARBA" id="ARBA00022837"/>
    </source>
</evidence>
<feature type="region of interest" description="Disordered" evidence="7">
    <location>
        <begin position="1"/>
        <end position="33"/>
    </location>
</feature>
<keyword evidence="6" id="KW-0325">Glycoprotein</keyword>
<organism evidence="9 10">
    <name type="scientific">Pomacea canaliculata</name>
    <name type="common">Golden apple snail</name>
    <dbReference type="NCBI Taxonomy" id="400727"/>
    <lineage>
        <taxon>Eukaryota</taxon>
        <taxon>Metazoa</taxon>
        <taxon>Spiralia</taxon>
        <taxon>Lophotrochozoa</taxon>
        <taxon>Mollusca</taxon>
        <taxon>Gastropoda</taxon>
        <taxon>Caenogastropoda</taxon>
        <taxon>Architaenioglossa</taxon>
        <taxon>Ampullarioidea</taxon>
        <taxon>Ampullariidae</taxon>
        <taxon>Pomacea</taxon>
    </lineage>
</organism>
<dbReference type="PROSITE" id="PS00149">
    <property type="entry name" value="SULFATASE_2"/>
    <property type="match status" value="1"/>
</dbReference>
<dbReference type="Proteomes" id="UP000245119">
    <property type="component" value="Linkage Group LG6"/>
</dbReference>
<evidence type="ECO:0000256" key="2">
    <source>
        <dbReference type="ARBA" id="ARBA00008779"/>
    </source>
</evidence>
<reference evidence="9 10" key="1">
    <citation type="submission" date="2018-04" db="EMBL/GenBank/DDBJ databases">
        <title>The genome of golden apple snail Pomacea canaliculata provides insight into stress tolerance and invasive adaptation.</title>
        <authorList>
            <person name="Liu C."/>
            <person name="Liu B."/>
            <person name="Ren Y."/>
            <person name="Zhang Y."/>
            <person name="Wang H."/>
            <person name="Li S."/>
            <person name="Jiang F."/>
            <person name="Yin L."/>
            <person name="Zhang G."/>
            <person name="Qian W."/>
            <person name="Fan W."/>
        </authorList>
    </citation>
    <scope>NUCLEOTIDE SEQUENCE [LARGE SCALE GENOMIC DNA]</scope>
    <source>
        <strain evidence="9">SZHN2017</strain>
        <tissue evidence="9">Muscle</tissue>
    </source>
</reference>
<gene>
    <name evidence="9" type="ORF">C0Q70_10835</name>
</gene>
<dbReference type="InterPro" id="IPR017850">
    <property type="entry name" value="Alkaline_phosphatase_core_sf"/>
</dbReference>
<comment type="similarity">
    <text evidence="2">Belongs to the sulfatase family.</text>
</comment>
<dbReference type="Pfam" id="PF00884">
    <property type="entry name" value="Sulfatase"/>
    <property type="match status" value="1"/>
</dbReference>
<feature type="compositionally biased region" description="Gly residues" evidence="7">
    <location>
        <begin position="8"/>
        <end position="20"/>
    </location>
</feature>
<sequence length="247" mass="27409">MVKKRLRQGGGGGGGGGGGEETQKEKVCMASSDVRDRSKQPNIVLVVADDYGYNDISYHGSRIRTPNLERLANHGVKLENYYVQPICTPSRCQLMSGRYQIHTGLQHSIIWPGQPNGLPLDSPTLADKLREAGYATHAVGKWHLGMYKKEFLPTNRGFDSFYGLYLGSGDHYSHRSCLGPGCGLDLHNNTEPDFSKDQVPEKYTEQYQDIPNKARRKFAGMVTCMDEGITVEIVQPSDGTKEKVLQD</sequence>
<accession>A0A2T7P4B1</accession>
<name>A0A2T7P4B1_POMCA</name>
<dbReference type="Gene3D" id="3.40.720.10">
    <property type="entry name" value="Alkaline Phosphatase, subunit A"/>
    <property type="match status" value="1"/>
</dbReference>
<evidence type="ECO:0000259" key="8">
    <source>
        <dbReference type="Pfam" id="PF00884"/>
    </source>
</evidence>
<dbReference type="PANTHER" id="PTHR10342:SF274">
    <property type="entry name" value="ARYLSULFATASE B"/>
    <property type="match status" value="1"/>
</dbReference>
<dbReference type="SUPFAM" id="SSF53649">
    <property type="entry name" value="Alkaline phosphatase-like"/>
    <property type="match status" value="1"/>
</dbReference>
<feature type="domain" description="Sulfatase N-terminal" evidence="8">
    <location>
        <begin position="41"/>
        <end position="168"/>
    </location>
</feature>
<evidence type="ECO:0000313" key="9">
    <source>
        <dbReference type="EMBL" id="PVD28248.1"/>
    </source>
</evidence>
<comment type="caution">
    <text evidence="9">The sequence shown here is derived from an EMBL/GenBank/DDBJ whole genome shotgun (WGS) entry which is preliminary data.</text>
</comment>
<keyword evidence="4" id="KW-0378">Hydrolase</keyword>
<dbReference type="AlphaFoldDB" id="A0A2T7P4B1"/>
<proteinExistence type="inferred from homology"/>
<dbReference type="GO" id="GO:0046872">
    <property type="term" value="F:metal ion binding"/>
    <property type="evidence" value="ECO:0007669"/>
    <property type="project" value="UniProtKB-KW"/>
</dbReference>
<keyword evidence="10" id="KW-1185">Reference proteome</keyword>
<comment type="cofactor">
    <cofactor evidence="1">
        <name>Ca(2+)</name>
        <dbReference type="ChEBI" id="CHEBI:29108"/>
    </cofactor>
</comment>
<dbReference type="PANTHER" id="PTHR10342">
    <property type="entry name" value="ARYLSULFATASE"/>
    <property type="match status" value="1"/>
</dbReference>
<dbReference type="InterPro" id="IPR000917">
    <property type="entry name" value="Sulfatase_N"/>
</dbReference>
<dbReference type="EMBL" id="PZQS01000006">
    <property type="protein sequence ID" value="PVD28248.1"/>
    <property type="molecule type" value="Genomic_DNA"/>
</dbReference>